<evidence type="ECO:0000313" key="5">
    <source>
        <dbReference type="EMBL" id="SFS13527.1"/>
    </source>
</evidence>
<feature type="domain" description="Alpha-L-rhamnosidase six-hairpin glycosidase" evidence="3">
    <location>
        <begin position="345"/>
        <end position="612"/>
    </location>
</feature>
<evidence type="ECO:0000313" key="6">
    <source>
        <dbReference type="Proteomes" id="UP000199024"/>
    </source>
</evidence>
<dbReference type="InterPro" id="IPR035398">
    <property type="entry name" value="Bac_rhamnosid_C"/>
</dbReference>
<reference evidence="5 6" key="1">
    <citation type="submission" date="2016-10" db="EMBL/GenBank/DDBJ databases">
        <authorList>
            <person name="de Groot N.N."/>
        </authorList>
    </citation>
    <scope>NUCLEOTIDE SEQUENCE [LARGE SCALE GENOMIC DNA]</scope>
    <source>
        <strain evidence="5 6">DSM 21001</strain>
    </source>
</reference>
<keyword evidence="1" id="KW-0732">Signal</keyword>
<name>A0A1I6MD58_9BACT</name>
<dbReference type="PANTHER" id="PTHR34987:SF2">
    <property type="entry name" value="B, PUTATIVE (AFU_ORTHOLOGUE AFUA_7G05040)-RELATED"/>
    <property type="match status" value="1"/>
</dbReference>
<dbReference type="Pfam" id="PF17390">
    <property type="entry name" value="Bac_rhamnosid_C"/>
    <property type="match status" value="1"/>
</dbReference>
<evidence type="ECO:0000259" key="4">
    <source>
        <dbReference type="Pfam" id="PF17390"/>
    </source>
</evidence>
<dbReference type="Gene3D" id="1.50.10.10">
    <property type="match status" value="1"/>
</dbReference>
<evidence type="ECO:0000259" key="3">
    <source>
        <dbReference type="Pfam" id="PF17389"/>
    </source>
</evidence>
<dbReference type="GO" id="GO:0005975">
    <property type="term" value="P:carbohydrate metabolic process"/>
    <property type="evidence" value="ECO:0007669"/>
    <property type="project" value="InterPro"/>
</dbReference>
<dbReference type="Gene3D" id="2.60.420.10">
    <property type="entry name" value="Maltose phosphorylase, domain 3"/>
    <property type="match status" value="1"/>
</dbReference>
<dbReference type="Pfam" id="PF08531">
    <property type="entry name" value="Bac_rhamnosid_N"/>
    <property type="match status" value="1"/>
</dbReference>
<feature type="signal peptide" evidence="1">
    <location>
        <begin position="1"/>
        <end position="22"/>
    </location>
</feature>
<dbReference type="STRING" id="474950.SAMN05421771_2330"/>
<dbReference type="AlphaFoldDB" id="A0A1I6MD58"/>
<feature type="chain" id="PRO_5011470829" evidence="1">
    <location>
        <begin position="23"/>
        <end position="775"/>
    </location>
</feature>
<dbReference type="Pfam" id="PF17389">
    <property type="entry name" value="Bac_rhamnosid6H"/>
    <property type="match status" value="1"/>
</dbReference>
<dbReference type="Proteomes" id="UP000199024">
    <property type="component" value="Unassembled WGS sequence"/>
</dbReference>
<dbReference type="InterPro" id="IPR008928">
    <property type="entry name" value="6-hairpin_glycosidase_sf"/>
</dbReference>
<gene>
    <name evidence="5" type="ORF">SAMN05421771_2330</name>
</gene>
<dbReference type="SUPFAM" id="SSF48208">
    <property type="entry name" value="Six-hairpin glycosidases"/>
    <property type="match status" value="1"/>
</dbReference>
<feature type="domain" description="Bacterial alpha-L-rhamnosidase N-terminal" evidence="2">
    <location>
        <begin position="57"/>
        <end position="204"/>
    </location>
</feature>
<feature type="domain" description="Alpha-L-rhamnosidase C-terminal" evidence="4">
    <location>
        <begin position="693"/>
        <end position="753"/>
    </location>
</feature>
<dbReference type="InterPro" id="IPR035396">
    <property type="entry name" value="Bac_rhamnosid6H"/>
</dbReference>
<keyword evidence="6" id="KW-1185">Reference proteome</keyword>
<dbReference type="SUPFAM" id="SSF49785">
    <property type="entry name" value="Galactose-binding domain-like"/>
    <property type="match status" value="1"/>
</dbReference>
<dbReference type="EMBL" id="FOZL01000001">
    <property type="protein sequence ID" value="SFS13527.1"/>
    <property type="molecule type" value="Genomic_DNA"/>
</dbReference>
<dbReference type="Gene3D" id="2.60.120.260">
    <property type="entry name" value="Galactose-binding domain-like"/>
    <property type="match status" value="1"/>
</dbReference>
<organism evidence="5 6">
    <name type="scientific">Granulicella pectinivorans</name>
    <dbReference type="NCBI Taxonomy" id="474950"/>
    <lineage>
        <taxon>Bacteria</taxon>
        <taxon>Pseudomonadati</taxon>
        <taxon>Acidobacteriota</taxon>
        <taxon>Terriglobia</taxon>
        <taxon>Terriglobales</taxon>
        <taxon>Acidobacteriaceae</taxon>
        <taxon>Granulicella</taxon>
    </lineage>
</organism>
<evidence type="ECO:0000256" key="1">
    <source>
        <dbReference type="SAM" id="SignalP"/>
    </source>
</evidence>
<evidence type="ECO:0000259" key="2">
    <source>
        <dbReference type="Pfam" id="PF08531"/>
    </source>
</evidence>
<dbReference type="PANTHER" id="PTHR34987">
    <property type="entry name" value="C, PUTATIVE (AFU_ORTHOLOGUE AFUA_3G02880)-RELATED"/>
    <property type="match status" value="1"/>
</dbReference>
<sequence>MIRMKKRTILATLLLTATTALTQSHWIIPPNTTSTSVGIYEFRKEITLPDAPRTLPIHVTADNRFILYINGTRMGDGPALADPQHWRYATYDIASHLHKGKNILAATVWSFGEASGWFQFSLRPAFALWTDTPSPLTTDNTWQVRTESAWTIDPKAAKVGPGFILNAAANDWAWNQPKDRATWSPAEPLPNPGWTLQPDTLPAMESTPTQPGKIVRTTTSTHFPEQSLTIPAHTKTTLLLDRATLTTAFPSLTVSKGRASRITLTYAEALYDAKHEKGNRSDITNKTMDLTLTHDVFLPDGSPNRTFTPLWWRTWRYLQLDIETGDQPLRLDSLTAAFTAYPFTEKATFQSSDPELAKIWDVGYRTLRLDAHETYMDCPYWEELQYIGDTRIESLISYVVTGDDRLAQQALRAFAATSLPSGLTQSRGPARQYQLIPPFSLLWIGMIHDFWQYRPDNGLVAELLPKTRAVLDFFSSQQRPDGLFVYNDKPGYFDHWNFVDWAPAYKKGVPPQDPDGGSTVLSLQFIAALRDAADLEQNFGDPARATAYRAQANTIAATVYRKTWDATAGMLAETPAHQVYSQQANIMGVLLDVIPPAGQQKVMKTILADELSGKPLYPPDSYPIRASYYFRFYLARALDHAHMDDLYLNLLGPWHEMLDMGLSTWAENPEPARSDAHAWSSHPNYDLITLVAGIRPASPGFHTVDIAPHLGNLKDLTVSIPIPTGTIKVSYKKHTNGMDTTIELPEGTTGTFHYEGMDTPLHAGAQHMDTFINPF</sequence>
<dbReference type="OrthoDB" id="9815108at2"/>
<protein>
    <submittedName>
        <fullName evidence="5">Alpha-L-rhamnosidase N-terminal domain-containing protein</fullName>
    </submittedName>
</protein>
<accession>A0A1I6MD58</accession>
<dbReference type="InterPro" id="IPR012341">
    <property type="entry name" value="6hp_glycosidase-like_sf"/>
</dbReference>
<proteinExistence type="predicted"/>
<dbReference type="InterPro" id="IPR008979">
    <property type="entry name" value="Galactose-bd-like_sf"/>
</dbReference>
<dbReference type="InterPro" id="IPR013737">
    <property type="entry name" value="Bac_rhamnosid_N"/>
</dbReference>